<feature type="transmembrane region" description="Helical" evidence="4">
    <location>
        <begin position="262"/>
        <end position="284"/>
    </location>
</feature>
<keyword evidence="2 6" id="KW-0808">Transferase</keyword>
<evidence type="ECO:0000313" key="6">
    <source>
        <dbReference type="EMBL" id="NYD37348.1"/>
    </source>
</evidence>
<dbReference type="Pfam" id="PF13439">
    <property type="entry name" value="Glyco_transf_4"/>
    <property type="match status" value="1"/>
</dbReference>
<feature type="compositionally biased region" description="Low complexity" evidence="3">
    <location>
        <begin position="31"/>
        <end position="42"/>
    </location>
</feature>
<keyword evidence="4" id="KW-0472">Membrane</keyword>
<proteinExistence type="predicted"/>
<organism evidence="6 7">
    <name type="scientific">Actinomycetospora corticicola</name>
    <dbReference type="NCBI Taxonomy" id="663602"/>
    <lineage>
        <taxon>Bacteria</taxon>
        <taxon>Bacillati</taxon>
        <taxon>Actinomycetota</taxon>
        <taxon>Actinomycetes</taxon>
        <taxon>Pseudonocardiales</taxon>
        <taxon>Pseudonocardiaceae</taxon>
        <taxon>Actinomycetospora</taxon>
    </lineage>
</organism>
<feature type="transmembrane region" description="Helical" evidence="4">
    <location>
        <begin position="126"/>
        <end position="149"/>
    </location>
</feature>
<keyword evidence="4" id="KW-1133">Transmembrane helix</keyword>
<feature type="transmembrane region" description="Helical" evidence="4">
    <location>
        <begin position="497"/>
        <end position="515"/>
    </location>
</feature>
<dbReference type="Proteomes" id="UP000535890">
    <property type="component" value="Unassembled WGS sequence"/>
</dbReference>
<feature type="transmembrane region" description="Helical" evidence="4">
    <location>
        <begin position="333"/>
        <end position="358"/>
    </location>
</feature>
<sequence length="926" mass="93529">MSAPSGGSNASLLSPGGSNDALLPPGGGAPVGAAPAGTAQAGHTPDDRATGGTATLLSASGGLVGLLSYAVTLVMAHLLDAPAYTAFAAAVAVVGTAGVASAALIPFPLAHVVRAYPAHAPQRRAATAFAVGVSVLVGLVAAIVLALVVGPVSDVPTALAAAVSGLALFAIAPVWGHLQGESRFVRYAALTVGEVAVRLVASVVAVVVGAGAWGAVGGFAVGAVAVLAVSLTPAAGPFRGLSPSTVLRALRDRARWAETGGVAATQAVLSALAAADAVVVALVVTDTTAAAGYQAVSTLAKAPVYVAVGTALVSFPVLRVAHGRDRELRLREALGSFVTLVVPAAAVVATVPTVLVGIVLPERYLPSVALLPVLALMGVGLGTTTVLATLLLAVRARRALAVSLAVAVAAFAAGLALGAAGTLVGLPGVPADPAGSLAAGAALGAVVGAAAVALLGAGHRPRRVPPGPGLVRAAVVGVLYAVLATVVLAAARPSVGLWLVAVVVLGLGLVGLPVLGRRVAPGPEAGLAPPDREHGALHVLHLAFEDPAMPGSGGGALRTAEIDRRLAAAGHHVTVLTGRYPGAADRVERHGPGTVRWVHPHVGRGRTRLTRLLPYMAAAFLAARRAGRRHPGDEAGPGPVDLVVEDFFAPISSMAIPRWTRRPVVGVVQWLNAKEKAAQYHLPVHWVERWAVRTHRRIVAVSHGVGAATQALSPEAEVAVIGNGVDPVAFTVPPVPVASRRDVVYVGRLEIAQKGLDLLLDAWAAAADRIPGDLLLAGTGPDEAALRERARELGVADRVRFLGWVAGRDKSELVAAARIAAVPSRFETFGIVAAEALAVGTPVVAYDIDCLREVVPAEGGLLVPTAGGFDARAYADALVVLWHDEPRCAVVARRGPELARIHDWDALAATQDAFYRRVAAEGRGGA</sequence>
<feature type="transmembrane region" description="Helical" evidence="4">
    <location>
        <begin position="304"/>
        <end position="321"/>
    </location>
</feature>
<reference evidence="6 7" key="1">
    <citation type="submission" date="2020-07" db="EMBL/GenBank/DDBJ databases">
        <title>Sequencing the genomes of 1000 actinobacteria strains.</title>
        <authorList>
            <person name="Klenk H.-P."/>
        </authorList>
    </citation>
    <scope>NUCLEOTIDE SEQUENCE [LARGE SCALE GENOMIC DNA]</scope>
    <source>
        <strain evidence="6 7">DSM 45772</strain>
    </source>
</reference>
<evidence type="ECO:0000313" key="7">
    <source>
        <dbReference type="Proteomes" id="UP000535890"/>
    </source>
</evidence>
<gene>
    <name evidence="6" type="ORF">BJ983_003450</name>
</gene>
<keyword evidence="1" id="KW-0328">Glycosyltransferase</keyword>
<dbReference type="SUPFAM" id="SSF53756">
    <property type="entry name" value="UDP-Glycosyltransferase/glycogen phosphorylase"/>
    <property type="match status" value="1"/>
</dbReference>
<feature type="transmembrane region" description="Helical" evidence="4">
    <location>
        <begin position="370"/>
        <end position="393"/>
    </location>
</feature>
<keyword evidence="4" id="KW-0812">Transmembrane</keyword>
<evidence type="ECO:0000256" key="3">
    <source>
        <dbReference type="SAM" id="MobiDB-lite"/>
    </source>
</evidence>
<feature type="region of interest" description="Disordered" evidence="3">
    <location>
        <begin position="1"/>
        <end position="52"/>
    </location>
</feature>
<feature type="transmembrane region" description="Helical" evidence="4">
    <location>
        <begin position="84"/>
        <end position="105"/>
    </location>
</feature>
<feature type="transmembrane region" description="Helical" evidence="4">
    <location>
        <begin position="400"/>
        <end position="424"/>
    </location>
</feature>
<protein>
    <submittedName>
        <fullName evidence="6">Glycosyltransferase involved in cell wall biosynthesis/O-antigen/teichoic acid export membrane protein</fullName>
    </submittedName>
</protein>
<feature type="transmembrane region" description="Helical" evidence="4">
    <location>
        <begin position="219"/>
        <end position="241"/>
    </location>
</feature>
<dbReference type="RefSeq" id="WP_179794916.1">
    <property type="nucleotide sequence ID" value="NZ_BAABHP010000014.1"/>
</dbReference>
<dbReference type="CDD" id="cd03801">
    <property type="entry name" value="GT4_PimA-like"/>
    <property type="match status" value="1"/>
</dbReference>
<feature type="transmembrane region" description="Helical" evidence="4">
    <location>
        <begin position="469"/>
        <end position="491"/>
    </location>
</feature>
<dbReference type="PANTHER" id="PTHR12526">
    <property type="entry name" value="GLYCOSYLTRANSFERASE"/>
    <property type="match status" value="1"/>
</dbReference>
<feature type="domain" description="Glycosyltransferase subfamily 4-like N-terminal" evidence="5">
    <location>
        <begin position="553"/>
        <end position="727"/>
    </location>
</feature>
<dbReference type="Gene3D" id="3.40.50.2000">
    <property type="entry name" value="Glycogen Phosphorylase B"/>
    <property type="match status" value="2"/>
</dbReference>
<dbReference type="AlphaFoldDB" id="A0A7Y9DXH7"/>
<feature type="compositionally biased region" description="Polar residues" evidence="3">
    <location>
        <begin position="1"/>
        <end position="12"/>
    </location>
</feature>
<dbReference type="GO" id="GO:0016757">
    <property type="term" value="F:glycosyltransferase activity"/>
    <property type="evidence" value="ECO:0007669"/>
    <property type="project" value="UniProtKB-KW"/>
</dbReference>
<dbReference type="EMBL" id="JACCBN010000001">
    <property type="protein sequence ID" value="NYD37348.1"/>
    <property type="molecule type" value="Genomic_DNA"/>
</dbReference>
<accession>A0A7Y9DXH7</accession>
<name>A0A7Y9DXH7_9PSEU</name>
<dbReference type="InterPro" id="IPR028098">
    <property type="entry name" value="Glyco_trans_4-like_N"/>
</dbReference>
<dbReference type="Pfam" id="PF13692">
    <property type="entry name" value="Glyco_trans_1_4"/>
    <property type="match status" value="1"/>
</dbReference>
<feature type="transmembrane region" description="Helical" evidence="4">
    <location>
        <begin position="187"/>
        <end position="213"/>
    </location>
</feature>
<evidence type="ECO:0000256" key="4">
    <source>
        <dbReference type="SAM" id="Phobius"/>
    </source>
</evidence>
<evidence type="ECO:0000256" key="1">
    <source>
        <dbReference type="ARBA" id="ARBA00022676"/>
    </source>
</evidence>
<evidence type="ECO:0000256" key="2">
    <source>
        <dbReference type="ARBA" id="ARBA00022679"/>
    </source>
</evidence>
<dbReference type="PANTHER" id="PTHR12526:SF510">
    <property type="entry name" value="D-INOSITOL 3-PHOSPHATE GLYCOSYLTRANSFERASE"/>
    <property type="match status" value="1"/>
</dbReference>
<evidence type="ECO:0000259" key="5">
    <source>
        <dbReference type="Pfam" id="PF13439"/>
    </source>
</evidence>
<keyword evidence="7" id="KW-1185">Reference proteome</keyword>
<feature type="transmembrane region" description="Helical" evidence="4">
    <location>
        <begin position="155"/>
        <end position="175"/>
    </location>
</feature>
<comment type="caution">
    <text evidence="6">The sequence shown here is derived from an EMBL/GenBank/DDBJ whole genome shotgun (WGS) entry which is preliminary data.</text>
</comment>
<feature type="transmembrane region" description="Helical" evidence="4">
    <location>
        <begin position="436"/>
        <end position="457"/>
    </location>
</feature>
<feature type="transmembrane region" description="Helical" evidence="4">
    <location>
        <begin position="56"/>
        <end position="78"/>
    </location>
</feature>